<accession>A0A0C9ZG87</accession>
<evidence type="ECO:0000313" key="2">
    <source>
        <dbReference type="Proteomes" id="UP000054018"/>
    </source>
</evidence>
<dbReference type="EMBL" id="KN833751">
    <property type="protein sequence ID" value="KIK21467.1"/>
    <property type="molecule type" value="Genomic_DNA"/>
</dbReference>
<gene>
    <name evidence="1" type="ORF">PISMIDRAFT_681155</name>
</gene>
<sequence length="61" mass="6971">MDSMGCFIFVPYILRTPNRMPLWTENLHREVASFNTMARQGKAVSNLPPSCHVALMIFCRA</sequence>
<keyword evidence="2" id="KW-1185">Reference proteome</keyword>
<reference evidence="1 2" key="1">
    <citation type="submission" date="2014-04" db="EMBL/GenBank/DDBJ databases">
        <authorList>
            <consortium name="DOE Joint Genome Institute"/>
            <person name="Kuo A."/>
            <person name="Kohler A."/>
            <person name="Costa M.D."/>
            <person name="Nagy L.G."/>
            <person name="Floudas D."/>
            <person name="Copeland A."/>
            <person name="Barry K.W."/>
            <person name="Cichocki N."/>
            <person name="Veneault-Fourrey C."/>
            <person name="LaButti K."/>
            <person name="Lindquist E.A."/>
            <person name="Lipzen A."/>
            <person name="Lundell T."/>
            <person name="Morin E."/>
            <person name="Murat C."/>
            <person name="Sun H."/>
            <person name="Tunlid A."/>
            <person name="Henrissat B."/>
            <person name="Grigoriev I.V."/>
            <person name="Hibbett D.S."/>
            <person name="Martin F."/>
            <person name="Nordberg H.P."/>
            <person name="Cantor M.N."/>
            <person name="Hua S.X."/>
        </authorList>
    </citation>
    <scope>NUCLEOTIDE SEQUENCE [LARGE SCALE GENOMIC DNA]</scope>
    <source>
        <strain evidence="1 2">441</strain>
    </source>
</reference>
<dbReference type="AlphaFoldDB" id="A0A0C9ZG87"/>
<protein>
    <submittedName>
        <fullName evidence="1">Uncharacterized protein</fullName>
    </submittedName>
</protein>
<organism evidence="1 2">
    <name type="scientific">Pisolithus microcarpus 441</name>
    <dbReference type="NCBI Taxonomy" id="765257"/>
    <lineage>
        <taxon>Eukaryota</taxon>
        <taxon>Fungi</taxon>
        <taxon>Dikarya</taxon>
        <taxon>Basidiomycota</taxon>
        <taxon>Agaricomycotina</taxon>
        <taxon>Agaricomycetes</taxon>
        <taxon>Agaricomycetidae</taxon>
        <taxon>Boletales</taxon>
        <taxon>Sclerodermatineae</taxon>
        <taxon>Pisolithaceae</taxon>
        <taxon>Pisolithus</taxon>
    </lineage>
</organism>
<dbReference type="HOGENOM" id="CLU_2923574_0_0_1"/>
<proteinExistence type="predicted"/>
<dbReference type="Proteomes" id="UP000054018">
    <property type="component" value="Unassembled WGS sequence"/>
</dbReference>
<reference evidence="2" key="2">
    <citation type="submission" date="2015-01" db="EMBL/GenBank/DDBJ databases">
        <title>Evolutionary Origins and Diversification of the Mycorrhizal Mutualists.</title>
        <authorList>
            <consortium name="DOE Joint Genome Institute"/>
            <consortium name="Mycorrhizal Genomics Consortium"/>
            <person name="Kohler A."/>
            <person name="Kuo A."/>
            <person name="Nagy L.G."/>
            <person name="Floudas D."/>
            <person name="Copeland A."/>
            <person name="Barry K.W."/>
            <person name="Cichocki N."/>
            <person name="Veneault-Fourrey C."/>
            <person name="LaButti K."/>
            <person name="Lindquist E.A."/>
            <person name="Lipzen A."/>
            <person name="Lundell T."/>
            <person name="Morin E."/>
            <person name="Murat C."/>
            <person name="Riley R."/>
            <person name="Ohm R."/>
            <person name="Sun H."/>
            <person name="Tunlid A."/>
            <person name="Henrissat B."/>
            <person name="Grigoriev I.V."/>
            <person name="Hibbett D.S."/>
            <person name="Martin F."/>
        </authorList>
    </citation>
    <scope>NUCLEOTIDE SEQUENCE [LARGE SCALE GENOMIC DNA]</scope>
    <source>
        <strain evidence="2">441</strain>
    </source>
</reference>
<name>A0A0C9ZG87_9AGAM</name>
<evidence type="ECO:0000313" key="1">
    <source>
        <dbReference type="EMBL" id="KIK21467.1"/>
    </source>
</evidence>